<dbReference type="InterPro" id="IPR032466">
    <property type="entry name" value="Metal_Hydrolase"/>
</dbReference>
<dbReference type="PANTHER" id="PTHR43135">
    <property type="entry name" value="ALPHA-D-RIBOSE 1-METHYLPHOSPHONATE 5-TRIPHOSPHATE DIPHOSPHATASE"/>
    <property type="match status" value="1"/>
</dbReference>
<dbReference type="CDD" id="cd01299">
    <property type="entry name" value="Met_dep_hydrolase_A"/>
    <property type="match status" value="1"/>
</dbReference>
<dbReference type="InterPro" id="IPR006680">
    <property type="entry name" value="Amidohydro-rel"/>
</dbReference>
<dbReference type="Pfam" id="PF01979">
    <property type="entry name" value="Amidohydro_1"/>
    <property type="match status" value="1"/>
</dbReference>
<dbReference type="EMBL" id="BAAAPK010000001">
    <property type="protein sequence ID" value="GAA1682438.1"/>
    <property type="molecule type" value="Genomic_DNA"/>
</dbReference>
<name>A0ABP4T5J3_9MICO</name>
<comment type="caution">
    <text evidence="2">The sequence shown here is derived from an EMBL/GenBank/DDBJ whole genome shotgun (WGS) entry which is preliminary data.</text>
</comment>
<keyword evidence="3" id="KW-1185">Reference proteome</keyword>
<dbReference type="Gene3D" id="3.20.20.140">
    <property type="entry name" value="Metal-dependent hydrolases"/>
    <property type="match status" value="1"/>
</dbReference>
<reference evidence="3" key="1">
    <citation type="journal article" date="2019" name="Int. J. Syst. Evol. Microbiol.">
        <title>The Global Catalogue of Microorganisms (GCM) 10K type strain sequencing project: providing services to taxonomists for standard genome sequencing and annotation.</title>
        <authorList>
            <consortium name="The Broad Institute Genomics Platform"/>
            <consortium name="The Broad Institute Genome Sequencing Center for Infectious Disease"/>
            <person name="Wu L."/>
            <person name="Ma J."/>
        </authorList>
    </citation>
    <scope>NUCLEOTIDE SEQUENCE [LARGE SCALE GENOMIC DNA]</scope>
    <source>
        <strain evidence="3">JCM 15575</strain>
    </source>
</reference>
<dbReference type="PANTHER" id="PTHR43135:SF3">
    <property type="entry name" value="ALPHA-D-RIBOSE 1-METHYLPHOSPHONATE 5-TRIPHOSPHATE DIPHOSPHATASE"/>
    <property type="match status" value="1"/>
</dbReference>
<evidence type="ECO:0000259" key="1">
    <source>
        <dbReference type="Pfam" id="PF01979"/>
    </source>
</evidence>
<dbReference type="Gene3D" id="2.30.40.10">
    <property type="entry name" value="Urease, subunit C, domain 1"/>
    <property type="match status" value="1"/>
</dbReference>
<organism evidence="2 3">
    <name type="scientific">Microbacterium lacus</name>
    <dbReference type="NCBI Taxonomy" id="415217"/>
    <lineage>
        <taxon>Bacteria</taxon>
        <taxon>Bacillati</taxon>
        <taxon>Actinomycetota</taxon>
        <taxon>Actinomycetes</taxon>
        <taxon>Micrococcales</taxon>
        <taxon>Microbacteriaceae</taxon>
        <taxon>Microbacterium</taxon>
    </lineage>
</organism>
<dbReference type="RefSeq" id="WP_344055495.1">
    <property type="nucleotide sequence ID" value="NZ_BAAAPK010000001.1"/>
</dbReference>
<proteinExistence type="predicted"/>
<sequence length="414" mass="42764">MSGAVPSLPTRGDAVLANLRLIDGITPDEQEGLAIVVRDGRIAEIVPQADAGPDATDLGGAYVMPGLINMHTHFSLSLPGPGGDAVSALEPHELALHMADGARRTLLSGVTTVRCVAEKGGADFALRRAIEAGHVPGPRIFTAGRALCCTGGHGHDADDTVECDGADAFARGVRSQVKAGADLIKLMISGGIAGEHEQITTPQLTRDEMAAAISTAHAWGRKVTAHAGPAAIIAEAIELGLDCVEHGYELTPEVAAVMAARGVALVPTLVVTRAGAFFDDLGVPPWMQERSLGAGPRHLASYRYALEAGVDVLLGSDMPPFWDFEGTSAVVRELEHMQAGGLAASGVVHAATAAPARWLDADDRVGVLAPGRFADLIAMPADPSADIAALRGIDLVMKGGVVVRDDAGRTGARR</sequence>
<dbReference type="InterPro" id="IPR011059">
    <property type="entry name" value="Metal-dep_hydrolase_composite"/>
</dbReference>
<dbReference type="InterPro" id="IPR051781">
    <property type="entry name" value="Metallo-dep_Hydrolase"/>
</dbReference>
<evidence type="ECO:0000313" key="2">
    <source>
        <dbReference type="EMBL" id="GAA1682438.1"/>
    </source>
</evidence>
<gene>
    <name evidence="2" type="ORF">GCM10009807_27930</name>
</gene>
<dbReference type="SUPFAM" id="SSF51556">
    <property type="entry name" value="Metallo-dependent hydrolases"/>
    <property type="match status" value="1"/>
</dbReference>
<evidence type="ECO:0000313" key="3">
    <source>
        <dbReference type="Proteomes" id="UP001500596"/>
    </source>
</evidence>
<dbReference type="Proteomes" id="UP001500596">
    <property type="component" value="Unassembled WGS sequence"/>
</dbReference>
<dbReference type="InterPro" id="IPR057744">
    <property type="entry name" value="OTAase-like"/>
</dbReference>
<dbReference type="SUPFAM" id="SSF51338">
    <property type="entry name" value="Composite domain of metallo-dependent hydrolases"/>
    <property type="match status" value="1"/>
</dbReference>
<protein>
    <submittedName>
        <fullName evidence="2">Amidohydrolase family protein</fullName>
    </submittedName>
</protein>
<accession>A0ABP4T5J3</accession>
<feature type="domain" description="Amidohydrolase-related" evidence="1">
    <location>
        <begin position="62"/>
        <end position="403"/>
    </location>
</feature>